<dbReference type="EMBL" id="ACHB01000041">
    <property type="protein sequence ID" value="EEI92618.1"/>
    <property type="molecule type" value="Genomic_DNA"/>
</dbReference>
<keyword evidence="1" id="KW-1133">Transmembrane helix</keyword>
<dbReference type="Proteomes" id="UP000006241">
    <property type="component" value="Unassembled WGS sequence"/>
</dbReference>
<dbReference type="AlphaFoldDB" id="C2FWK4"/>
<name>C2FWK4_SPHSI</name>
<organism evidence="2 3">
    <name type="scientific">Sphingobacterium spiritivorum ATCC 33300</name>
    <dbReference type="NCBI Taxonomy" id="525372"/>
    <lineage>
        <taxon>Bacteria</taxon>
        <taxon>Pseudomonadati</taxon>
        <taxon>Bacteroidota</taxon>
        <taxon>Sphingobacteriia</taxon>
        <taxon>Sphingobacteriales</taxon>
        <taxon>Sphingobacteriaceae</taxon>
        <taxon>Sphingobacterium</taxon>
    </lineage>
</organism>
<evidence type="ECO:0000256" key="1">
    <source>
        <dbReference type="SAM" id="Phobius"/>
    </source>
</evidence>
<accession>C2FWK4</accession>
<reference evidence="2 3" key="1">
    <citation type="submission" date="2009-01" db="EMBL/GenBank/DDBJ databases">
        <authorList>
            <person name="Qin X."/>
            <person name="Bachman B."/>
            <person name="Battles P."/>
            <person name="Bell A."/>
            <person name="Bess C."/>
            <person name="Bickham C."/>
            <person name="Chaboub L."/>
            <person name="Chen D."/>
            <person name="Coyle M."/>
            <person name="Deiros D.R."/>
            <person name="Dinh H."/>
            <person name="Forbes L."/>
            <person name="Fowler G."/>
            <person name="Francisco L."/>
            <person name="Fu Q."/>
            <person name="Gubbala S."/>
            <person name="Hale W."/>
            <person name="Han Y."/>
            <person name="Hemphill L."/>
            <person name="Highlander S.K."/>
            <person name="Hirani K."/>
            <person name="Hogues M."/>
            <person name="Jackson L."/>
            <person name="Jakkamsetti A."/>
            <person name="Javaid M."/>
            <person name="Jiang H."/>
            <person name="Korchina V."/>
            <person name="Kovar C."/>
            <person name="Lara F."/>
            <person name="Lee S."/>
            <person name="Mata R."/>
            <person name="Mathew T."/>
            <person name="Moen C."/>
            <person name="Morales K."/>
            <person name="Munidasa M."/>
            <person name="Nazareth L."/>
            <person name="Ngo R."/>
            <person name="Nguyen L."/>
            <person name="Okwuonu G."/>
            <person name="Ongeri F."/>
            <person name="Patil S."/>
            <person name="Petrosino J."/>
            <person name="Pham C."/>
            <person name="Pham P."/>
            <person name="Pu L.-L."/>
            <person name="Puazo M."/>
            <person name="Raj R."/>
            <person name="Reid J."/>
            <person name="Rouhana J."/>
            <person name="Saada N."/>
            <person name="Shang Y."/>
            <person name="Simmons D."/>
            <person name="Thornton R."/>
            <person name="Warren J."/>
            <person name="Weissenberger G."/>
            <person name="Zhang J."/>
            <person name="Zhang L."/>
            <person name="Zhou C."/>
            <person name="Zhu D."/>
            <person name="Muzny D."/>
            <person name="Worley K."/>
            <person name="Gibbs R."/>
        </authorList>
    </citation>
    <scope>NUCLEOTIDE SEQUENCE [LARGE SCALE GENOMIC DNA]</scope>
    <source>
        <strain evidence="2 3">ATCC 33300</strain>
    </source>
</reference>
<comment type="caution">
    <text evidence="2">The sequence shown here is derived from an EMBL/GenBank/DDBJ whole genome shotgun (WGS) entry which is preliminary data.</text>
</comment>
<keyword evidence="1" id="KW-0812">Transmembrane</keyword>
<feature type="transmembrane region" description="Helical" evidence="1">
    <location>
        <begin position="39"/>
        <end position="59"/>
    </location>
</feature>
<evidence type="ECO:0000313" key="2">
    <source>
        <dbReference type="EMBL" id="EEI92618.1"/>
    </source>
</evidence>
<evidence type="ECO:0000313" key="3">
    <source>
        <dbReference type="Proteomes" id="UP000006241"/>
    </source>
</evidence>
<gene>
    <name evidence="2" type="ORF">HMPREF0765_1710</name>
</gene>
<keyword evidence="1" id="KW-0472">Membrane</keyword>
<proteinExistence type="predicted"/>
<feature type="non-terminal residue" evidence="2">
    <location>
        <position position="1"/>
    </location>
</feature>
<protein>
    <recommendedName>
        <fullName evidence="4">NADH-quinone oxidoreductase subunit M</fullName>
    </recommendedName>
</protein>
<sequence length="78" mass="8991">LSAAYFLWTLQRMFFGQTRLKGGESWVSKLTDINLREQIILFPTIALALVLGIFPFLIFDKMNTSVLHFVSILHQYIG</sequence>
<dbReference type="HOGENOM" id="CLU_2611944_0_0_10"/>
<evidence type="ECO:0008006" key="4">
    <source>
        <dbReference type="Google" id="ProtNLM"/>
    </source>
</evidence>